<sequence>MEAAKITTDYLYKKNPNRKCLIELQNGTSFILTRSHFELGDGTRLFEDYPEPIKAKSNADFTVEQESRVDDVTVNVAYQLDRADVYFVVKLRWMTDKDVPSCCSGFVETMNLSITSCTKWTNMQPKVTVNSAGVKAKSEAHQLQYGKNSSKFVIRIR</sequence>
<dbReference type="Proteomes" id="UP000014760">
    <property type="component" value="Unassembled WGS sequence"/>
</dbReference>
<dbReference type="EMBL" id="KB297286">
    <property type="protein sequence ID" value="ELU10677.1"/>
    <property type="molecule type" value="Genomic_DNA"/>
</dbReference>
<evidence type="ECO:0000313" key="2">
    <source>
        <dbReference type="EnsemblMetazoa" id="CapteP191041"/>
    </source>
</evidence>
<organism evidence="1">
    <name type="scientific">Capitella teleta</name>
    <name type="common">Polychaete worm</name>
    <dbReference type="NCBI Taxonomy" id="283909"/>
    <lineage>
        <taxon>Eukaryota</taxon>
        <taxon>Metazoa</taxon>
        <taxon>Spiralia</taxon>
        <taxon>Lophotrochozoa</taxon>
        <taxon>Annelida</taxon>
        <taxon>Polychaeta</taxon>
        <taxon>Sedentaria</taxon>
        <taxon>Scolecida</taxon>
        <taxon>Capitellidae</taxon>
        <taxon>Capitella</taxon>
    </lineage>
</organism>
<name>R7UWQ6_CAPTE</name>
<evidence type="ECO:0000313" key="3">
    <source>
        <dbReference type="Proteomes" id="UP000014760"/>
    </source>
</evidence>
<reference evidence="3" key="1">
    <citation type="submission" date="2012-12" db="EMBL/GenBank/DDBJ databases">
        <authorList>
            <person name="Hellsten U."/>
            <person name="Grimwood J."/>
            <person name="Chapman J.A."/>
            <person name="Shapiro H."/>
            <person name="Aerts A."/>
            <person name="Otillar R.P."/>
            <person name="Terry A.Y."/>
            <person name="Boore J.L."/>
            <person name="Simakov O."/>
            <person name="Marletaz F."/>
            <person name="Cho S.-J."/>
            <person name="Edsinger-Gonzales E."/>
            <person name="Havlak P."/>
            <person name="Kuo D.-H."/>
            <person name="Larsson T."/>
            <person name="Lv J."/>
            <person name="Arendt D."/>
            <person name="Savage R."/>
            <person name="Osoegawa K."/>
            <person name="de Jong P."/>
            <person name="Lindberg D.R."/>
            <person name="Seaver E.C."/>
            <person name="Weisblat D.A."/>
            <person name="Putnam N.H."/>
            <person name="Grigoriev I.V."/>
            <person name="Rokhsar D.S."/>
        </authorList>
    </citation>
    <scope>NUCLEOTIDE SEQUENCE</scope>
    <source>
        <strain evidence="3">I ESC-2004</strain>
    </source>
</reference>
<dbReference type="AlphaFoldDB" id="R7UWQ6"/>
<dbReference type="EnsemblMetazoa" id="CapteT191041">
    <property type="protein sequence ID" value="CapteP191041"/>
    <property type="gene ID" value="CapteG191041"/>
</dbReference>
<reference evidence="2" key="3">
    <citation type="submission" date="2015-06" db="UniProtKB">
        <authorList>
            <consortium name="EnsemblMetazoa"/>
        </authorList>
    </citation>
    <scope>IDENTIFICATION</scope>
</reference>
<keyword evidence="3" id="KW-1185">Reference proteome</keyword>
<dbReference type="Gene3D" id="2.60.270.50">
    <property type="match status" value="1"/>
</dbReference>
<proteinExistence type="predicted"/>
<gene>
    <name evidence="1" type="ORF">CAPTEDRAFT_191041</name>
</gene>
<dbReference type="HOGENOM" id="CLU_1679592_0_0_1"/>
<protein>
    <submittedName>
        <fullName evidence="1 2">Uncharacterized protein</fullName>
    </submittedName>
</protein>
<evidence type="ECO:0000313" key="1">
    <source>
        <dbReference type="EMBL" id="ELU10677.1"/>
    </source>
</evidence>
<dbReference type="EMBL" id="AMQN01005976">
    <property type="status" value="NOT_ANNOTATED_CDS"/>
    <property type="molecule type" value="Genomic_DNA"/>
</dbReference>
<accession>R7UWQ6</accession>
<reference evidence="1 3" key="2">
    <citation type="journal article" date="2013" name="Nature">
        <title>Insights into bilaterian evolution from three spiralian genomes.</title>
        <authorList>
            <person name="Simakov O."/>
            <person name="Marletaz F."/>
            <person name="Cho S.J."/>
            <person name="Edsinger-Gonzales E."/>
            <person name="Havlak P."/>
            <person name="Hellsten U."/>
            <person name="Kuo D.H."/>
            <person name="Larsson T."/>
            <person name="Lv J."/>
            <person name="Arendt D."/>
            <person name="Savage R."/>
            <person name="Osoegawa K."/>
            <person name="de Jong P."/>
            <person name="Grimwood J."/>
            <person name="Chapman J.A."/>
            <person name="Shapiro H."/>
            <person name="Aerts A."/>
            <person name="Otillar R.P."/>
            <person name="Terry A.Y."/>
            <person name="Boore J.L."/>
            <person name="Grigoriev I.V."/>
            <person name="Lindberg D.R."/>
            <person name="Seaver E.C."/>
            <person name="Weisblat D.A."/>
            <person name="Putnam N.H."/>
            <person name="Rokhsar D.S."/>
        </authorList>
    </citation>
    <scope>NUCLEOTIDE SEQUENCE</scope>
    <source>
        <strain evidence="1 3">I ESC-2004</strain>
    </source>
</reference>